<sequence>MLRLQGHHHSNMSSGFLLRHQVEERTEQGLEGSTYSELHRHTHLLLLEEAKLNSLLKTTGTTFDLAIEVLVELVTRHEDLPQVLLYKVQLLKDTLLNADFKVVSGLACLMSEIGQAAPCLIVEASSEAFILTDALLSCVSFPSEDWEIADSTVQFWSGFATYIISLDENRQNDRNRVKDIFLLVFSALVDALVLRAQVDEFTSSDESSWLDLPDGLLHFRNNLLELLVDICQLLHPTTFVSEHFMLLLPSVLECLSRNFLSFQSQECYIRTGFLEVSLSSMIETVNCNSQGSFSVVTVQVVSHSGEGLLSNLVYALLGVAAMSRCSTILQQLAAICSLCERTSWKGMLCWKSLQGWLNSAVWAEYLKQGEAENIVREWSEALGGAGI</sequence>
<evidence type="ECO:0000313" key="1">
    <source>
        <dbReference type="EMBL" id="KAF3608014.1"/>
    </source>
</evidence>
<gene>
    <name evidence="1" type="ORF">DY000_02045079</name>
</gene>
<name>A0ABQ7EYX8_BRACR</name>
<dbReference type="Pfam" id="PF24138">
    <property type="entry name" value="TPR_TNPO3_IPO13_2nd"/>
    <property type="match status" value="1"/>
</dbReference>
<evidence type="ECO:0000313" key="2">
    <source>
        <dbReference type="Proteomes" id="UP000266723"/>
    </source>
</evidence>
<dbReference type="SUPFAM" id="SSF48371">
    <property type="entry name" value="ARM repeat"/>
    <property type="match status" value="1"/>
</dbReference>
<dbReference type="PANTHER" id="PTHR12363:SF44">
    <property type="entry name" value="ARM REPEAT SUPERFAMILY PROTEIN"/>
    <property type="match status" value="1"/>
</dbReference>
<reference evidence="1 2" key="1">
    <citation type="journal article" date="2020" name="BMC Genomics">
        <title>Intraspecific diversification of the crop wild relative Brassica cretica Lam. using demographic model selection.</title>
        <authorList>
            <person name="Kioukis A."/>
            <person name="Michalopoulou V.A."/>
            <person name="Briers L."/>
            <person name="Pirintsos S."/>
            <person name="Studholme D.J."/>
            <person name="Pavlidis P."/>
            <person name="Sarris P.F."/>
        </authorList>
    </citation>
    <scope>NUCLEOTIDE SEQUENCE [LARGE SCALE GENOMIC DNA]</scope>
    <source>
        <strain evidence="2">cv. PFS-1207/04</strain>
    </source>
</reference>
<dbReference type="Gene3D" id="1.25.10.10">
    <property type="entry name" value="Leucine-rich Repeat Variant"/>
    <property type="match status" value="1"/>
</dbReference>
<dbReference type="InterPro" id="IPR057941">
    <property type="entry name" value="TPR_TNPO3_IPO13_2nd"/>
</dbReference>
<keyword evidence="2" id="KW-1185">Reference proteome</keyword>
<dbReference type="InterPro" id="IPR011989">
    <property type="entry name" value="ARM-like"/>
</dbReference>
<dbReference type="PANTHER" id="PTHR12363">
    <property type="entry name" value="TRANSPORTIN 3 AND IMPORTIN 13"/>
    <property type="match status" value="1"/>
</dbReference>
<dbReference type="InterPro" id="IPR051345">
    <property type="entry name" value="Importin_beta-like_NTR"/>
</dbReference>
<accession>A0ABQ7EYX8</accession>
<comment type="caution">
    <text evidence="1">The sequence shown here is derived from an EMBL/GenBank/DDBJ whole genome shotgun (WGS) entry which is preliminary data.</text>
</comment>
<dbReference type="Proteomes" id="UP000266723">
    <property type="component" value="Unassembled WGS sequence"/>
</dbReference>
<protein>
    <submittedName>
        <fullName evidence="1">Uncharacterized protein</fullName>
    </submittedName>
</protein>
<organism evidence="1 2">
    <name type="scientific">Brassica cretica</name>
    <name type="common">Mustard</name>
    <dbReference type="NCBI Taxonomy" id="69181"/>
    <lineage>
        <taxon>Eukaryota</taxon>
        <taxon>Viridiplantae</taxon>
        <taxon>Streptophyta</taxon>
        <taxon>Embryophyta</taxon>
        <taxon>Tracheophyta</taxon>
        <taxon>Spermatophyta</taxon>
        <taxon>Magnoliopsida</taxon>
        <taxon>eudicotyledons</taxon>
        <taxon>Gunneridae</taxon>
        <taxon>Pentapetalae</taxon>
        <taxon>rosids</taxon>
        <taxon>malvids</taxon>
        <taxon>Brassicales</taxon>
        <taxon>Brassicaceae</taxon>
        <taxon>Brassiceae</taxon>
        <taxon>Brassica</taxon>
    </lineage>
</organism>
<dbReference type="EMBL" id="QGKV02000297">
    <property type="protein sequence ID" value="KAF3608014.1"/>
    <property type="molecule type" value="Genomic_DNA"/>
</dbReference>
<dbReference type="InterPro" id="IPR016024">
    <property type="entry name" value="ARM-type_fold"/>
</dbReference>
<proteinExistence type="predicted"/>